<reference evidence="1 2" key="1">
    <citation type="submission" date="2016-02" db="EMBL/GenBank/DDBJ databases">
        <title>Genome analysis of coral dinoflagellate symbionts highlights evolutionary adaptations to a symbiotic lifestyle.</title>
        <authorList>
            <person name="Aranda M."/>
            <person name="Li Y."/>
            <person name="Liew Y.J."/>
            <person name="Baumgarten S."/>
            <person name="Simakov O."/>
            <person name="Wilson M."/>
            <person name="Piel J."/>
            <person name="Ashoor H."/>
            <person name="Bougouffa S."/>
            <person name="Bajic V.B."/>
            <person name="Ryu T."/>
            <person name="Ravasi T."/>
            <person name="Bayer T."/>
            <person name="Micklem G."/>
            <person name="Kim H."/>
            <person name="Bhak J."/>
            <person name="Lajeunesse T.C."/>
            <person name="Voolstra C.R."/>
        </authorList>
    </citation>
    <scope>NUCLEOTIDE SEQUENCE [LARGE SCALE GENOMIC DNA]</scope>
    <source>
        <strain evidence="1 2">CCMP2467</strain>
    </source>
</reference>
<name>A0A1Q9CRK5_SYMMI</name>
<gene>
    <name evidence="1" type="ORF">AK812_SmicGene33449</name>
</gene>
<sequence length="585" mass="65444">MGDCHAVELAQQSHFEVLRTLAGCLIRTEVVAFRQPFPPGGFLEFLCIDDHVSVQILSRAAALRGDPARDTRVFGQSHIAYEAVGLHPHPKKCQRNLQQATLLGADIDGVEGFVSAPRERTLLLMLCTAEIARRGTCTPKLLNVLLGCWIHVLTYRRPALCILDQCFKDAARLPSDVVTRLSQRTRNELLLVAIMGPLLQTDLRTGWCPDVFCMDASPTGAGLCSAPVPENAVAELHRYSEQRGFYTKLEAPSSAALREMGFYTEPVYLDAESPAPPLELPLPRLLLQQPRQAFPFARTVRREEVRAFLLGYPAALTRQLAAGSLAAKARAPEVLRYRFRKSGHINILEARMFKTFQKYLTRRAPDCRSLSLLDSRSSSPALIRVLQGTLPYTLGGGLYNGTLHVYSAQNRSDGPSRGKPVDPPTKEVPLWLTQLCQGQTHRFDLTVASSAAPKLAARWFRLLLLLGGDIEVNPGFPRYLFVYAITAIQDVFPAFRQLMTPAWQIDKKWQYAEPGECRPVISVPIVQAVTSIGLVWNWPRFVGVVLIGFLCMLHPSEWARQKTVEFYLQEVQRKAKLTLVIFFYP</sequence>
<keyword evidence="2" id="KW-1185">Reference proteome</keyword>
<organism evidence="1 2">
    <name type="scientific">Symbiodinium microadriaticum</name>
    <name type="common">Dinoflagellate</name>
    <name type="synonym">Zooxanthella microadriatica</name>
    <dbReference type="NCBI Taxonomy" id="2951"/>
    <lineage>
        <taxon>Eukaryota</taxon>
        <taxon>Sar</taxon>
        <taxon>Alveolata</taxon>
        <taxon>Dinophyceae</taxon>
        <taxon>Suessiales</taxon>
        <taxon>Symbiodiniaceae</taxon>
        <taxon>Symbiodinium</taxon>
    </lineage>
</organism>
<evidence type="ECO:0000313" key="1">
    <source>
        <dbReference type="EMBL" id="OLP85556.1"/>
    </source>
</evidence>
<dbReference type="OrthoDB" id="419535at2759"/>
<protein>
    <submittedName>
        <fullName evidence="1">Uncharacterized protein</fullName>
    </submittedName>
</protein>
<accession>A0A1Q9CRK5</accession>
<evidence type="ECO:0000313" key="2">
    <source>
        <dbReference type="Proteomes" id="UP000186817"/>
    </source>
</evidence>
<comment type="caution">
    <text evidence="1">The sequence shown here is derived from an EMBL/GenBank/DDBJ whole genome shotgun (WGS) entry which is preliminary data.</text>
</comment>
<dbReference type="AlphaFoldDB" id="A0A1Q9CRK5"/>
<proteinExistence type="predicted"/>
<dbReference type="Proteomes" id="UP000186817">
    <property type="component" value="Unassembled WGS sequence"/>
</dbReference>
<dbReference type="EMBL" id="LSRX01000970">
    <property type="protein sequence ID" value="OLP85556.1"/>
    <property type="molecule type" value="Genomic_DNA"/>
</dbReference>